<gene>
    <name evidence="2" type="ORF">MEDL_11589</name>
</gene>
<feature type="compositionally biased region" description="Basic and acidic residues" evidence="1">
    <location>
        <begin position="137"/>
        <end position="149"/>
    </location>
</feature>
<organism evidence="2 3">
    <name type="scientific">Mytilus edulis</name>
    <name type="common">Blue mussel</name>
    <dbReference type="NCBI Taxonomy" id="6550"/>
    <lineage>
        <taxon>Eukaryota</taxon>
        <taxon>Metazoa</taxon>
        <taxon>Spiralia</taxon>
        <taxon>Lophotrochozoa</taxon>
        <taxon>Mollusca</taxon>
        <taxon>Bivalvia</taxon>
        <taxon>Autobranchia</taxon>
        <taxon>Pteriomorphia</taxon>
        <taxon>Mytilida</taxon>
        <taxon>Mytiloidea</taxon>
        <taxon>Mytilidae</taxon>
        <taxon>Mytilinae</taxon>
        <taxon>Mytilus</taxon>
    </lineage>
</organism>
<evidence type="ECO:0000256" key="1">
    <source>
        <dbReference type="SAM" id="MobiDB-lite"/>
    </source>
</evidence>
<evidence type="ECO:0000313" key="2">
    <source>
        <dbReference type="EMBL" id="CAG2196697.1"/>
    </source>
</evidence>
<proteinExistence type="predicted"/>
<feature type="compositionally biased region" description="Polar residues" evidence="1">
    <location>
        <begin position="158"/>
        <end position="172"/>
    </location>
</feature>
<accession>A0A8S3QIY6</accession>
<dbReference type="OrthoDB" id="6159521at2759"/>
<name>A0A8S3QIY6_MYTED</name>
<dbReference type="AlphaFoldDB" id="A0A8S3QIY6"/>
<dbReference type="EMBL" id="CAJPWZ010000568">
    <property type="protein sequence ID" value="CAG2196697.1"/>
    <property type="molecule type" value="Genomic_DNA"/>
</dbReference>
<evidence type="ECO:0000313" key="3">
    <source>
        <dbReference type="Proteomes" id="UP000683360"/>
    </source>
</evidence>
<keyword evidence="3" id="KW-1185">Reference proteome</keyword>
<feature type="region of interest" description="Disordered" evidence="1">
    <location>
        <begin position="123"/>
        <end position="179"/>
    </location>
</feature>
<dbReference type="Proteomes" id="UP000683360">
    <property type="component" value="Unassembled WGS sequence"/>
</dbReference>
<sequence length="532" mass="60270">METYKHFNVKEPQTQPHNMDFNDRNQVGMSRADTWPKERSKYIEPYNISDTDSARRQLSFETTKTIVCDSSDEEMSPSILKPIPSEKLGYHWKSQPRFDIPNEIDLSPSKKIKFEKELFADKTMESRTEQATGSSKEVQEKYEQEKEATLTELDNNEPGATSMSEDNMSSHGYSPENRKVNRLFGSSGRWGMDGSTEPEADTVIAVQVENRKGTTKNKVDNRPVTLQVSADDIFHIKANFEINRLRDRNENIPKSKKSDIDKSCSKWTIPNIAEYFDFDKSVRKIEMPTYFAIGAEKVSENIQLELIQKLQVFKSVQKHKSKQNNDKEIISHLKSLTATECGSRLVLDALLIPLCASLGLNIEVDKNINCNFLPNCRFDYCIAKGDKLIGCVETKSIKSLNDSAVAQALLQLLILQTNLLRVDDPLTTKCPLFAIVTDGHRFVYIQLQESVFKFEHEGEKVKVREIAHEDDVKCILEQIGYLMNEATAALKGTNLGSCTVIETNSTSSNNLVPNVINLDDQNSENPHIIVID</sequence>
<comment type="caution">
    <text evidence="2">The sequence shown here is derived from an EMBL/GenBank/DDBJ whole genome shotgun (WGS) entry which is preliminary data.</text>
</comment>
<feature type="region of interest" description="Disordered" evidence="1">
    <location>
        <begin position="1"/>
        <end position="25"/>
    </location>
</feature>
<reference evidence="2" key="1">
    <citation type="submission" date="2021-03" db="EMBL/GenBank/DDBJ databases">
        <authorList>
            <person name="Bekaert M."/>
        </authorList>
    </citation>
    <scope>NUCLEOTIDE SEQUENCE</scope>
</reference>
<protein>
    <submittedName>
        <fullName evidence="2">Uncharacterized protein</fullName>
    </submittedName>
</protein>